<reference evidence="1" key="1">
    <citation type="submission" date="2021-04" db="EMBL/GenBank/DDBJ databases">
        <authorList>
            <person name="Tunstrom K."/>
        </authorList>
    </citation>
    <scope>NUCLEOTIDE SEQUENCE</scope>
</reference>
<dbReference type="EMBL" id="CAJQZP010000103">
    <property type="protein sequence ID" value="CAG4938835.1"/>
    <property type="molecule type" value="Genomic_DNA"/>
</dbReference>
<protein>
    <submittedName>
        <fullName evidence="1">(apollo) hypothetical protein</fullName>
    </submittedName>
</protein>
<accession>A0A8S3W3I7</accession>
<evidence type="ECO:0000313" key="2">
    <source>
        <dbReference type="Proteomes" id="UP000691718"/>
    </source>
</evidence>
<keyword evidence="2" id="KW-1185">Reference proteome</keyword>
<evidence type="ECO:0000313" key="1">
    <source>
        <dbReference type="EMBL" id="CAG4938835.1"/>
    </source>
</evidence>
<name>A0A8S3W3I7_PARAO</name>
<dbReference type="Proteomes" id="UP000691718">
    <property type="component" value="Unassembled WGS sequence"/>
</dbReference>
<organism evidence="1 2">
    <name type="scientific">Parnassius apollo</name>
    <name type="common">Apollo butterfly</name>
    <name type="synonym">Papilio apollo</name>
    <dbReference type="NCBI Taxonomy" id="110799"/>
    <lineage>
        <taxon>Eukaryota</taxon>
        <taxon>Metazoa</taxon>
        <taxon>Ecdysozoa</taxon>
        <taxon>Arthropoda</taxon>
        <taxon>Hexapoda</taxon>
        <taxon>Insecta</taxon>
        <taxon>Pterygota</taxon>
        <taxon>Neoptera</taxon>
        <taxon>Endopterygota</taxon>
        <taxon>Lepidoptera</taxon>
        <taxon>Glossata</taxon>
        <taxon>Ditrysia</taxon>
        <taxon>Papilionoidea</taxon>
        <taxon>Papilionidae</taxon>
        <taxon>Parnassiinae</taxon>
        <taxon>Parnassini</taxon>
        <taxon>Parnassius</taxon>
        <taxon>Parnassius</taxon>
    </lineage>
</organism>
<dbReference type="AlphaFoldDB" id="A0A8S3W3I7"/>
<gene>
    <name evidence="1" type="ORF">PAPOLLO_LOCUS1707</name>
</gene>
<sequence>MARVQIANMNALQIVSRTTTWTRNARAWQDRHEVRCGDVEMDPSASNMAIDIQNLIIEPKHSCSKEPMSNDGEPTIVLQNFLGLESIFDTPRKVTAYITSQDNTGMQT</sequence>
<proteinExistence type="predicted"/>
<comment type="caution">
    <text evidence="1">The sequence shown here is derived from an EMBL/GenBank/DDBJ whole genome shotgun (WGS) entry which is preliminary data.</text>
</comment>